<evidence type="ECO:0000313" key="2">
    <source>
        <dbReference type="EMBL" id="TCT16247.1"/>
    </source>
</evidence>
<sequence length="110" mass="11912">MFCYKCGNEIDDEAEICTQCGVRVKELPEPKKKNTFGIWGFVLAGIGFFIPIIFLDLLTSIAGVGLSTVGLLKKDEGKGFAIAGLVIGILGIIAALVLLITEPEFYSELW</sequence>
<evidence type="ECO:0000256" key="1">
    <source>
        <dbReference type="SAM" id="Phobius"/>
    </source>
</evidence>
<keyword evidence="1" id="KW-0812">Transmembrane</keyword>
<dbReference type="RefSeq" id="WP_132250501.1">
    <property type="nucleotide sequence ID" value="NZ_SMAL01000002.1"/>
</dbReference>
<keyword evidence="1" id="KW-0472">Membrane</keyword>
<dbReference type="Proteomes" id="UP000294902">
    <property type="component" value="Unassembled WGS sequence"/>
</dbReference>
<keyword evidence="3" id="KW-1185">Reference proteome</keyword>
<reference evidence="2 3" key="1">
    <citation type="submission" date="2019-03" db="EMBL/GenBank/DDBJ databases">
        <title>Genomic Encyclopedia of Type Strains, Phase IV (KMG-IV): sequencing the most valuable type-strain genomes for metagenomic binning, comparative biology and taxonomic classification.</title>
        <authorList>
            <person name="Goeker M."/>
        </authorList>
    </citation>
    <scope>NUCLEOTIDE SEQUENCE [LARGE SCALE GENOMIC DNA]</scope>
    <source>
        <strain evidence="2 3">DSM 24629</strain>
    </source>
</reference>
<dbReference type="EMBL" id="SMAL01000002">
    <property type="protein sequence ID" value="TCT16247.1"/>
    <property type="molecule type" value="Genomic_DNA"/>
</dbReference>
<name>A0A4V2V0I3_9FIRM</name>
<keyword evidence="1" id="KW-1133">Transmembrane helix</keyword>
<feature type="transmembrane region" description="Helical" evidence="1">
    <location>
        <begin position="79"/>
        <end position="100"/>
    </location>
</feature>
<organism evidence="2 3">
    <name type="scientific">Natranaerovirga pectinivora</name>
    <dbReference type="NCBI Taxonomy" id="682400"/>
    <lineage>
        <taxon>Bacteria</taxon>
        <taxon>Bacillati</taxon>
        <taxon>Bacillota</taxon>
        <taxon>Clostridia</taxon>
        <taxon>Lachnospirales</taxon>
        <taxon>Natranaerovirgaceae</taxon>
        <taxon>Natranaerovirga</taxon>
    </lineage>
</organism>
<protein>
    <recommendedName>
        <fullName evidence="4">Zinc ribbon protein</fullName>
    </recommendedName>
</protein>
<evidence type="ECO:0008006" key="4">
    <source>
        <dbReference type="Google" id="ProtNLM"/>
    </source>
</evidence>
<dbReference type="AlphaFoldDB" id="A0A4V2V0I3"/>
<dbReference type="OrthoDB" id="90521at2"/>
<comment type="caution">
    <text evidence="2">The sequence shown here is derived from an EMBL/GenBank/DDBJ whole genome shotgun (WGS) entry which is preliminary data.</text>
</comment>
<evidence type="ECO:0000313" key="3">
    <source>
        <dbReference type="Proteomes" id="UP000294902"/>
    </source>
</evidence>
<gene>
    <name evidence="2" type="ORF">EDC18_102264</name>
</gene>
<accession>A0A4V2V0I3</accession>
<proteinExistence type="predicted"/>
<feature type="transmembrane region" description="Helical" evidence="1">
    <location>
        <begin position="36"/>
        <end position="58"/>
    </location>
</feature>